<name>A0A937D604_9BURK</name>
<dbReference type="InterPro" id="IPR039556">
    <property type="entry name" value="ICL/PEPM"/>
</dbReference>
<dbReference type="InterPro" id="IPR015813">
    <property type="entry name" value="Pyrv/PenolPyrv_kinase-like_dom"/>
</dbReference>
<reference evidence="1" key="1">
    <citation type="submission" date="2021-01" db="EMBL/GenBank/DDBJ databases">
        <title>Ramlibacter sp. strain AW1 16S ribosomal RNA gene Genome sequencing and assembly.</title>
        <authorList>
            <person name="Kang M."/>
        </authorList>
    </citation>
    <scope>NUCLEOTIDE SEQUENCE</scope>
    <source>
        <strain evidence="1">AW1</strain>
    </source>
</reference>
<sequence>MIAPGTGDALGARLVEQAGFEAVYVSGYAVEGSCGNPDTGVMDGSEMAQRIEQIAAATTLPVIADADTGYGDALAVMRTVRRLERAGIAALQLEDQELPKRCGSMPEKIIVPTAAMVGKIKAAVDTREDPNLQIIARTDVLQSEGLEAALERLSAYREAGADLLMCLGPYDKGVARDICRRTPGPLAYLNAESLTMPMIAPAELREMGVPLVIYPTTLVLAAARAMQQVLAVIRDSGNTEPLMGDRLVPPAAFNDIVGLPAARAAQARYAG</sequence>
<dbReference type="EMBL" id="JAEQNA010000001">
    <property type="protein sequence ID" value="MBL0419301.1"/>
    <property type="molecule type" value="Genomic_DNA"/>
</dbReference>
<protein>
    <submittedName>
        <fullName evidence="1">Isocitrate lyase/PEP mutase family protein</fullName>
    </submittedName>
</protein>
<organism evidence="1 2">
    <name type="scientific">Ramlibacter aurantiacus</name>
    <dbReference type="NCBI Taxonomy" id="2801330"/>
    <lineage>
        <taxon>Bacteria</taxon>
        <taxon>Pseudomonadati</taxon>
        <taxon>Pseudomonadota</taxon>
        <taxon>Betaproteobacteria</taxon>
        <taxon>Burkholderiales</taxon>
        <taxon>Comamonadaceae</taxon>
        <taxon>Ramlibacter</taxon>
    </lineage>
</organism>
<proteinExistence type="predicted"/>
<accession>A0A937D604</accession>
<keyword evidence="1" id="KW-0456">Lyase</keyword>
<dbReference type="PANTHER" id="PTHR42905">
    <property type="entry name" value="PHOSPHOENOLPYRUVATE CARBOXYLASE"/>
    <property type="match status" value="1"/>
</dbReference>
<dbReference type="AlphaFoldDB" id="A0A937D604"/>
<dbReference type="Pfam" id="PF13714">
    <property type="entry name" value="PEP_mutase"/>
    <property type="match status" value="1"/>
</dbReference>
<evidence type="ECO:0000313" key="1">
    <source>
        <dbReference type="EMBL" id="MBL0419301.1"/>
    </source>
</evidence>
<dbReference type="InterPro" id="IPR040442">
    <property type="entry name" value="Pyrv_kinase-like_dom_sf"/>
</dbReference>
<dbReference type="PANTHER" id="PTHR42905:SF5">
    <property type="entry name" value="CARBOXYVINYL-CARBOXYPHOSPHONATE PHOSPHORYLMUTASE, CHLOROPLASTIC"/>
    <property type="match status" value="1"/>
</dbReference>
<dbReference type="Proteomes" id="UP000613011">
    <property type="component" value="Unassembled WGS sequence"/>
</dbReference>
<gene>
    <name evidence="1" type="ORF">JI739_02970</name>
</gene>
<dbReference type="Gene3D" id="3.20.20.60">
    <property type="entry name" value="Phosphoenolpyruvate-binding domains"/>
    <property type="match status" value="1"/>
</dbReference>
<keyword evidence="2" id="KW-1185">Reference proteome</keyword>
<dbReference type="GO" id="GO:0016833">
    <property type="term" value="F:oxo-acid-lyase activity"/>
    <property type="evidence" value="ECO:0007669"/>
    <property type="project" value="UniProtKB-ARBA"/>
</dbReference>
<comment type="caution">
    <text evidence="1">The sequence shown here is derived from an EMBL/GenBank/DDBJ whole genome shotgun (WGS) entry which is preliminary data.</text>
</comment>
<dbReference type="SUPFAM" id="SSF51621">
    <property type="entry name" value="Phosphoenolpyruvate/pyruvate domain"/>
    <property type="match status" value="1"/>
</dbReference>
<evidence type="ECO:0000313" key="2">
    <source>
        <dbReference type="Proteomes" id="UP000613011"/>
    </source>
</evidence>
<dbReference type="CDD" id="cd00377">
    <property type="entry name" value="ICL_PEPM"/>
    <property type="match status" value="1"/>
</dbReference>